<evidence type="ECO:0000259" key="1">
    <source>
        <dbReference type="Pfam" id="PF13847"/>
    </source>
</evidence>
<dbReference type="Pfam" id="PF13847">
    <property type="entry name" value="Methyltransf_31"/>
    <property type="match status" value="1"/>
</dbReference>
<feature type="domain" description="Methyltransferase" evidence="1">
    <location>
        <begin position="47"/>
        <end position="148"/>
    </location>
</feature>
<dbReference type="Gene3D" id="3.40.50.150">
    <property type="entry name" value="Vaccinia Virus protein VP39"/>
    <property type="match status" value="1"/>
</dbReference>
<accession>A0A382BNE4</accession>
<feature type="non-terminal residue" evidence="2">
    <location>
        <position position="227"/>
    </location>
</feature>
<dbReference type="EMBL" id="UINC01030523">
    <property type="protein sequence ID" value="SVB15061.1"/>
    <property type="molecule type" value="Genomic_DNA"/>
</dbReference>
<gene>
    <name evidence="2" type="ORF">METZ01_LOCUS167915</name>
</gene>
<dbReference type="InterPro" id="IPR029063">
    <property type="entry name" value="SAM-dependent_MTases_sf"/>
</dbReference>
<evidence type="ECO:0000313" key="2">
    <source>
        <dbReference type="EMBL" id="SVB15061.1"/>
    </source>
</evidence>
<proteinExistence type="predicted"/>
<dbReference type="AlphaFoldDB" id="A0A382BNE4"/>
<reference evidence="2" key="1">
    <citation type="submission" date="2018-05" db="EMBL/GenBank/DDBJ databases">
        <authorList>
            <person name="Lanie J.A."/>
            <person name="Ng W.-L."/>
            <person name="Kazmierczak K.M."/>
            <person name="Andrzejewski T.M."/>
            <person name="Davidsen T.M."/>
            <person name="Wayne K.J."/>
            <person name="Tettelin H."/>
            <person name="Glass J.I."/>
            <person name="Rusch D."/>
            <person name="Podicherti R."/>
            <person name="Tsui H.-C.T."/>
            <person name="Winkler M.E."/>
        </authorList>
    </citation>
    <scope>NUCLEOTIDE SEQUENCE</scope>
</reference>
<sequence length="227" mass="25860">MKTFISPNSPFLTTDTRTKRWAIPYHPECTNARIDILLNSNKKKIQGKSILDIGSHTGIFSWAALQFGAKSVHGIDSEKLTIERCQKLFLKEGIPASKYRFEVENILSFLDKVEENSFDTVFCFGVMYYMTEPYRLLKLMARAAKESILIDTFTAAYSAVQGKDAPHTHLHLTDQILDLPLMIACPTQSKKKDYNLPETFSRKGLNLSLTNLPTQSMLELWFESLNL</sequence>
<protein>
    <recommendedName>
        <fullName evidence="1">Methyltransferase domain-containing protein</fullName>
    </recommendedName>
</protein>
<organism evidence="2">
    <name type="scientific">marine metagenome</name>
    <dbReference type="NCBI Taxonomy" id="408172"/>
    <lineage>
        <taxon>unclassified sequences</taxon>
        <taxon>metagenomes</taxon>
        <taxon>ecological metagenomes</taxon>
    </lineage>
</organism>
<dbReference type="CDD" id="cd02440">
    <property type="entry name" value="AdoMet_MTases"/>
    <property type="match status" value="1"/>
</dbReference>
<dbReference type="SUPFAM" id="SSF53335">
    <property type="entry name" value="S-adenosyl-L-methionine-dependent methyltransferases"/>
    <property type="match status" value="1"/>
</dbReference>
<dbReference type="InterPro" id="IPR025714">
    <property type="entry name" value="Methyltranfer_dom"/>
</dbReference>
<name>A0A382BNE4_9ZZZZ</name>